<dbReference type="PANTHER" id="PTHR45772:SF8">
    <property type="entry name" value="HIGH-AFFINITY BRANCHED-CHAIN AMINO ACID TRANSPORT ATP-BINDING PROTEIN"/>
    <property type="match status" value="1"/>
</dbReference>
<dbReference type="Pfam" id="PF00005">
    <property type="entry name" value="ABC_tran"/>
    <property type="match status" value="1"/>
</dbReference>
<dbReference type="SUPFAM" id="SSF52540">
    <property type="entry name" value="P-loop containing nucleoside triphosphate hydrolases"/>
    <property type="match status" value="1"/>
</dbReference>
<dbReference type="CDD" id="cd03219">
    <property type="entry name" value="ABC_Mj1267_LivG_branched"/>
    <property type="match status" value="1"/>
</dbReference>
<evidence type="ECO:0000259" key="4">
    <source>
        <dbReference type="PROSITE" id="PS50893"/>
    </source>
</evidence>
<accession>A0A5C7EKU2</accession>
<evidence type="ECO:0000256" key="2">
    <source>
        <dbReference type="ARBA" id="ARBA00022741"/>
    </source>
</evidence>
<dbReference type="InParanoid" id="A0A5C7EKU2"/>
<dbReference type="EMBL" id="VPFL01000011">
    <property type="protein sequence ID" value="TXF11692.1"/>
    <property type="molecule type" value="Genomic_DNA"/>
</dbReference>
<keyword evidence="6" id="KW-1185">Reference proteome</keyword>
<evidence type="ECO:0000256" key="3">
    <source>
        <dbReference type="ARBA" id="ARBA00022840"/>
    </source>
</evidence>
<dbReference type="GO" id="GO:0005524">
    <property type="term" value="F:ATP binding"/>
    <property type="evidence" value="ECO:0007669"/>
    <property type="project" value="UniProtKB-KW"/>
</dbReference>
<dbReference type="InterPro" id="IPR051120">
    <property type="entry name" value="ABC_AA/LPS_Transport"/>
</dbReference>
<dbReference type="GO" id="GO:0016887">
    <property type="term" value="F:ATP hydrolysis activity"/>
    <property type="evidence" value="ECO:0007669"/>
    <property type="project" value="InterPro"/>
</dbReference>
<organism evidence="5 6">
    <name type="scientific">Pelomicrobium methylotrophicum</name>
    <dbReference type="NCBI Taxonomy" id="2602750"/>
    <lineage>
        <taxon>Bacteria</taxon>
        <taxon>Pseudomonadati</taxon>
        <taxon>Pseudomonadota</taxon>
        <taxon>Hydrogenophilia</taxon>
        <taxon>Hydrogenophilia incertae sedis</taxon>
        <taxon>Pelomicrobium</taxon>
    </lineage>
</organism>
<dbReference type="InterPro" id="IPR027417">
    <property type="entry name" value="P-loop_NTPase"/>
</dbReference>
<name>A0A5C7EKU2_9PROT</name>
<keyword evidence="2" id="KW-0547">Nucleotide-binding</keyword>
<dbReference type="NCBIfam" id="TIGR03411">
    <property type="entry name" value="urea_trans_UrtD"/>
    <property type="match status" value="1"/>
</dbReference>
<dbReference type="Pfam" id="PF12399">
    <property type="entry name" value="BCA_ABC_TP_C"/>
    <property type="match status" value="1"/>
</dbReference>
<keyword evidence="3 5" id="KW-0067">ATP-binding</keyword>
<comment type="caution">
    <text evidence="5">The sequence shown here is derived from an EMBL/GenBank/DDBJ whole genome shotgun (WGS) entry which is preliminary data.</text>
</comment>
<reference evidence="5 6" key="1">
    <citation type="submission" date="2019-08" db="EMBL/GenBank/DDBJ databases">
        <title>Pelomicrobium methylotrophicum gen. nov., sp. nov. a moderately thermophilic, facultatively anaerobic, lithoautotrophic and methylotrophic bacterium isolated from a terrestrial mud volcano.</title>
        <authorList>
            <person name="Slobodkina G.B."/>
            <person name="Merkel A.Y."/>
            <person name="Slobodkin A.I."/>
        </authorList>
    </citation>
    <scope>NUCLEOTIDE SEQUENCE [LARGE SCALE GENOMIC DNA]</scope>
    <source>
        <strain evidence="5 6">SM250</strain>
    </source>
</reference>
<proteinExistence type="predicted"/>
<dbReference type="OrthoDB" id="5291558at2"/>
<dbReference type="AlphaFoldDB" id="A0A5C7EKU2"/>
<dbReference type="Proteomes" id="UP000321201">
    <property type="component" value="Unassembled WGS sequence"/>
</dbReference>
<evidence type="ECO:0000313" key="6">
    <source>
        <dbReference type="Proteomes" id="UP000321201"/>
    </source>
</evidence>
<dbReference type="PROSITE" id="PS50893">
    <property type="entry name" value="ABC_TRANSPORTER_2"/>
    <property type="match status" value="1"/>
</dbReference>
<evidence type="ECO:0000313" key="5">
    <source>
        <dbReference type="EMBL" id="TXF11692.1"/>
    </source>
</evidence>
<protein>
    <submittedName>
        <fullName evidence="5">Urea ABC transporter ATP-binding protein UrtD</fullName>
    </submittedName>
</protein>
<dbReference type="Gene3D" id="3.40.50.300">
    <property type="entry name" value="P-loop containing nucleotide triphosphate hydrolases"/>
    <property type="match status" value="1"/>
</dbReference>
<dbReference type="InterPro" id="IPR003439">
    <property type="entry name" value="ABC_transporter-like_ATP-bd"/>
</dbReference>
<dbReference type="PANTHER" id="PTHR45772">
    <property type="entry name" value="CONSERVED COMPONENT OF ABC TRANSPORTER FOR NATURAL AMINO ACIDS-RELATED"/>
    <property type="match status" value="1"/>
</dbReference>
<evidence type="ECO:0000256" key="1">
    <source>
        <dbReference type="ARBA" id="ARBA00022448"/>
    </source>
</evidence>
<dbReference type="GO" id="GO:0005886">
    <property type="term" value="C:plasma membrane"/>
    <property type="evidence" value="ECO:0007669"/>
    <property type="project" value="TreeGrafter"/>
</dbReference>
<dbReference type="FunFam" id="3.40.50.300:FF:000421">
    <property type="entry name" value="Branched-chain amino acid ABC transporter ATP-binding protein"/>
    <property type="match status" value="1"/>
</dbReference>
<dbReference type="InterPro" id="IPR017781">
    <property type="entry name" value="ABC_transptr_urea_ATP-bd_UrtD"/>
</dbReference>
<gene>
    <name evidence="5" type="primary">urtD</name>
    <name evidence="5" type="ORF">FR698_08980</name>
</gene>
<dbReference type="InterPro" id="IPR032823">
    <property type="entry name" value="BCA_ABC_TP_C"/>
</dbReference>
<feature type="domain" description="ABC transporter" evidence="4">
    <location>
        <begin position="36"/>
        <end position="276"/>
    </location>
</feature>
<keyword evidence="1" id="KW-0813">Transport</keyword>
<sequence>MKAGSMAVDHSAASGSTAFGHVLQPGELDTSHGTILYLENISVSFDGFKALNDLNLVIDAGELRCVIGPNGAGKTTMMDVISGKTRPDKGKAFFGQTIDLTRLTEPEIAQIGIGRKFQKPTVFEQHTVFENLELAIKTDKGVFASLFAELDDAQRDRIAETLRLVQLADQADRPAGLLSHGQKQWLEIGMLLMQEPKLLLLDEPVAGMTDEETERTAELFISLAGRHSLIVVEHDMKFVSRIARKVTVLHEGSVLAEGSMEAVQNDPRVIEVYLGR</sequence>